<dbReference type="InterPro" id="IPR050324">
    <property type="entry name" value="CDP-alcohol_PTase-I"/>
</dbReference>
<dbReference type="PANTHER" id="PTHR14269:SF61">
    <property type="entry name" value="CDP-DIACYLGLYCEROL--SERINE O-PHOSPHATIDYLTRANSFERASE"/>
    <property type="match status" value="1"/>
</dbReference>
<keyword evidence="7 16" id="KW-0808">Transferase</keyword>
<proteinExistence type="inferred from homology"/>
<evidence type="ECO:0000256" key="12">
    <source>
        <dbReference type="ARBA" id="ARBA00023209"/>
    </source>
</evidence>
<dbReference type="PROSITE" id="PS00379">
    <property type="entry name" value="CDP_ALCOHOL_P_TRANSF"/>
    <property type="match status" value="1"/>
</dbReference>
<dbReference type="InterPro" id="IPR048254">
    <property type="entry name" value="CDP_ALCOHOL_P_TRANSF_CS"/>
</dbReference>
<protein>
    <recommendedName>
        <fullName evidence="5">CDP-diacylglycerol--serine O-phosphatidyltransferase</fullName>
        <ecNumber evidence="4">2.7.8.8</ecNumber>
    </recommendedName>
    <alternativeName>
        <fullName evidence="14">Phosphatidylserine synthase</fullName>
    </alternativeName>
</protein>
<evidence type="ECO:0000256" key="6">
    <source>
        <dbReference type="ARBA" id="ARBA00022516"/>
    </source>
</evidence>
<evidence type="ECO:0000256" key="4">
    <source>
        <dbReference type="ARBA" id="ARBA00013174"/>
    </source>
</evidence>
<comment type="subcellular location">
    <subcellularLocation>
        <location evidence="2">Endomembrane system</location>
        <topology evidence="2">Multi-pass membrane protein</topology>
    </subcellularLocation>
</comment>
<keyword evidence="9 15" id="KW-1133">Transmembrane helix</keyword>
<evidence type="ECO:0000256" key="9">
    <source>
        <dbReference type="ARBA" id="ARBA00022989"/>
    </source>
</evidence>
<sequence>MKKIKKGIYLLPNLLTTLGLFAGFYAIILSFNQQFITASAAIFIAMIFDALDGRVARLTNTQSTFGEQYDSMADMVSFGIAPALLVYLLGLNNLGNIGWLAVFVYVAGGALRLARFNSQIDIQDKKYFQGLPSPAAAALVSSMVWTFEIYHLKDSIYLLVIIVVSGVLMVSNIRYYSFKDINLKGRVPFKWILLVVVFLVTIAYKPAQTLFIGFLIYVISGVVWTIVEIKRKKSLKNKT</sequence>
<evidence type="ECO:0000256" key="14">
    <source>
        <dbReference type="ARBA" id="ARBA00032361"/>
    </source>
</evidence>
<evidence type="ECO:0000256" key="15">
    <source>
        <dbReference type="SAM" id="Phobius"/>
    </source>
</evidence>
<dbReference type="Gene3D" id="1.20.120.1760">
    <property type="match status" value="1"/>
</dbReference>
<dbReference type="PANTHER" id="PTHR14269">
    <property type="entry name" value="CDP-DIACYLGLYCEROL--GLYCEROL-3-PHOSPHATE 3-PHOSPHATIDYLTRANSFERASE-RELATED"/>
    <property type="match status" value="1"/>
</dbReference>
<keyword evidence="13" id="KW-1208">Phospholipid metabolism</keyword>
<name>A0A1W1BU24_9ZZZZ</name>
<keyword evidence="6" id="KW-0444">Lipid biosynthesis</keyword>
<comment type="catalytic activity">
    <reaction evidence="1">
        <text>a CDP-1,2-diacyl-sn-glycerol + L-serine = a 1,2-diacyl-sn-glycero-3-phospho-L-serine + CMP + H(+)</text>
        <dbReference type="Rhea" id="RHEA:16913"/>
        <dbReference type="ChEBI" id="CHEBI:15378"/>
        <dbReference type="ChEBI" id="CHEBI:33384"/>
        <dbReference type="ChEBI" id="CHEBI:57262"/>
        <dbReference type="ChEBI" id="CHEBI:58332"/>
        <dbReference type="ChEBI" id="CHEBI:60377"/>
        <dbReference type="EC" id="2.7.8.8"/>
    </reaction>
</comment>
<feature type="transmembrane region" description="Helical" evidence="15">
    <location>
        <begin position="7"/>
        <end position="28"/>
    </location>
</feature>
<dbReference type="GO" id="GO:0008654">
    <property type="term" value="P:phospholipid biosynthetic process"/>
    <property type="evidence" value="ECO:0007669"/>
    <property type="project" value="UniProtKB-KW"/>
</dbReference>
<feature type="transmembrane region" description="Helical" evidence="15">
    <location>
        <begin position="127"/>
        <end position="150"/>
    </location>
</feature>
<keyword evidence="8 15" id="KW-0812">Transmembrane</keyword>
<organism evidence="16">
    <name type="scientific">hydrothermal vent metagenome</name>
    <dbReference type="NCBI Taxonomy" id="652676"/>
    <lineage>
        <taxon>unclassified sequences</taxon>
        <taxon>metagenomes</taxon>
        <taxon>ecological metagenomes</taxon>
    </lineage>
</organism>
<keyword evidence="12" id="KW-0594">Phospholipid biosynthesis</keyword>
<dbReference type="GO" id="GO:0003882">
    <property type="term" value="F:CDP-diacylglycerol-serine O-phosphatidyltransferase activity"/>
    <property type="evidence" value="ECO:0007669"/>
    <property type="project" value="UniProtKB-EC"/>
</dbReference>
<evidence type="ECO:0000256" key="1">
    <source>
        <dbReference type="ARBA" id="ARBA00000287"/>
    </source>
</evidence>
<dbReference type="GO" id="GO:0016020">
    <property type="term" value="C:membrane"/>
    <property type="evidence" value="ECO:0007669"/>
    <property type="project" value="InterPro"/>
</dbReference>
<dbReference type="EC" id="2.7.8.8" evidence="4"/>
<dbReference type="NCBIfam" id="TIGR00473">
    <property type="entry name" value="pssA"/>
    <property type="match status" value="1"/>
</dbReference>
<evidence type="ECO:0000256" key="13">
    <source>
        <dbReference type="ARBA" id="ARBA00023264"/>
    </source>
</evidence>
<dbReference type="InterPro" id="IPR004533">
    <property type="entry name" value="CDP-diaglyc--ser_O-PTrfase"/>
</dbReference>
<evidence type="ECO:0000256" key="7">
    <source>
        <dbReference type="ARBA" id="ARBA00022679"/>
    </source>
</evidence>
<dbReference type="InterPro" id="IPR043130">
    <property type="entry name" value="CDP-OH_PTrfase_TM_dom"/>
</dbReference>
<keyword evidence="11 15" id="KW-0472">Membrane</keyword>
<accession>A0A1W1BU24</accession>
<keyword evidence="10" id="KW-0443">Lipid metabolism</keyword>
<reference evidence="16" key="1">
    <citation type="submission" date="2016-10" db="EMBL/GenBank/DDBJ databases">
        <authorList>
            <person name="de Groot N.N."/>
        </authorList>
    </citation>
    <scope>NUCLEOTIDE SEQUENCE</scope>
</reference>
<feature type="transmembrane region" description="Helical" evidence="15">
    <location>
        <begin position="187"/>
        <end position="204"/>
    </location>
</feature>
<evidence type="ECO:0000256" key="11">
    <source>
        <dbReference type="ARBA" id="ARBA00023136"/>
    </source>
</evidence>
<dbReference type="Pfam" id="PF01066">
    <property type="entry name" value="CDP-OH_P_transf"/>
    <property type="match status" value="1"/>
</dbReference>
<feature type="transmembrane region" description="Helical" evidence="15">
    <location>
        <begin position="210"/>
        <end position="229"/>
    </location>
</feature>
<evidence type="ECO:0000256" key="10">
    <source>
        <dbReference type="ARBA" id="ARBA00023098"/>
    </source>
</evidence>
<dbReference type="EMBL" id="FPHJ01000019">
    <property type="protein sequence ID" value="SFV57016.1"/>
    <property type="molecule type" value="Genomic_DNA"/>
</dbReference>
<feature type="transmembrane region" description="Helical" evidence="15">
    <location>
        <begin position="156"/>
        <end position="175"/>
    </location>
</feature>
<comment type="similarity">
    <text evidence="3">Belongs to the CDP-alcohol phosphatidyltransferase class-I family.</text>
</comment>
<evidence type="ECO:0000256" key="3">
    <source>
        <dbReference type="ARBA" id="ARBA00010441"/>
    </source>
</evidence>
<evidence type="ECO:0000256" key="8">
    <source>
        <dbReference type="ARBA" id="ARBA00022692"/>
    </source>
</evidence>
<dbReference type="AlphaFoldDB" id="A0A1W1BU24"/>
<gene>
    <name evidence="16" type="ORF">MNB_SUP05-5-551</name>
</gene>
<dbReference type="GO" id="GO:0012505">
    <property type="term" value="C:endomembrane system"/>
    <property type="evidence" value="ECO:0007669"/>
    <property type="project" value="UniProtKB-SubCell"/>
</dbReference>
<evidence type="ECO:0000256" key="5">
    <source>
        <dbReference type="ARBA" id="ARBA00017171"/>
    </source>
</evidence>
<dbReference type="InterPro" id="IPR000462">
    <property type="entry name" value="CDP-OH_P_trans"/>
</dbReference>
<evidence type="ECO:0000256" key="2">
    <source>
        <dbReference type="ARBA" id="ARBA00004127"/>
    </source>
</evidence>
<evidence type="ECO:0000313" key="16">
    <source>
        <dbReference type="EMBL" id="SFV57016.1"/>
    </source>
</evidence>